<protein>
    <submittedName>
        <fullName evidence="1">Uncharacterized protein</fullName>
    </submittedName>
</protein>
<dbReference type="Proteomes" id="UP000821865">
    <property type="component" value="Chromosome 10"/>
</dbReference>
<proteinExistence type="predicted"/>
<sequence>MPHTELATIACIFAVLAALHGASALVICTPSPQSSNIGDRATCPFTMITDVDPARIPSELPVTKCNCLGSRCSDVGDYRCQEVRSTFRVAYRVGGGTSSELTNKTVELTTSCVCVVNRSAGALWGGKRTAGGDPNKPARFK</sequence>
<accession>A0ACB8DRW7</accession>
<comment type="caution">
    <text evidence="1">The sequence shown here is derived from an EMBL/GenBank/DDBJ whole genome shotgun (WGS) entry which is preliminary data.</text>
</comment>
<dbReference type="EMBL" id="CM023479">
    <property type="protein sequence ID" value="KAH7975068.1"/>
    <property type="molecule type" value="Genomic_DNA"/>
</dbReference>
<organism evidence="1 2">
    <name type="scientific">Dermacentor silvarum</name>
    <name type="common">Tick</name>
    <dbReference type="NCBI Taxonomy" id="543639"/>
    <lineage>
        <taxon>Eukaryota</taxon>
        <taxon>Metazoa</taxon>
        <taxon>Ecdysozoa</taxon>
        <taxon>Arthropoda</taxon>
        <taxon>Chelicerata</taxon>
        <taxon>Arachnida</taxon>
        <taxon>Acari</taxon>
        <taxon>Parasitiformes</taxon>
        <taxon>Ixodida</taxon>
        <taxon>Ixodoidea</taxon>
        <taxon>Ixodidae</taxon>
        <taxon>Rhipicephalinae</taxon>
        <taxon>Dermacentor</taxon>
    </lineage>
</organism>
<keyword evidence="2" id="KW-1185">Reference proteome</keyword>
<gene>
    <name evidence="1" type="ORF">HPB49_023265</name>
</gene>
<name>A0ACB8DRW7_DERSI</name>
<reference evidence="1" key="1">
    <citation type="submission" date="2020-05" db="EMBL/GenBank/DDBJ databases">
        <title>Large-scale comparative analyses of tick genomes elucidate their genetic diversity and vector capacities.</title>
        <authorList>
            <person name="Jia N."/>
            <person name="Wang J."/>
            <person name="Shi W."/>
            <person name="Du L."/>
            <person name="Sun Y."/>
            <person name="Zhan W."/>
            <person name="Jiang J."/>
            <person name="Wang Q."/>
            <person name="Zhang B."/>
            <person name="Ji P."/>
            <person name="Sakyi L.B."/>
            <person name="Cui X."/>
            <person name="Yuan T."/>
            <person name="Jiang B."/>
            <person name="Yang W."/>
            <person name="Lam T.T.-Y."/>
            <person name="Chang Q."/>
            <person name="Ding S."/>
            <person name="Wang X."/>
            <person name="Zhu J."/>
            <person name="Ruan X."/>
            <person name="Zhao L."/>
            <person name="Wei J."/>
            <person name="Que T."/>
            <person name="Du C."/>
            <person name="Cheng J."/>
            <person name="Dai P."/>
            <person name="Han X."/>
            <person name="Huang E."/>
            <person name="Gao Y."/>
            <person name="Liu J."/>
            <person name="Shao H."/>
            <person name="Ye R."/>
            <person name="Li L."/>
            <person name="Wei W."/>
            <person name="Wang X."/>
            <person name="Wang C."/>
            <person name="Yang T."/>
            <person name="Huo Q."/>
            <person name="Li W."/>
            <person name="Guo W."/>
            <person name="Chen H."/>
            <person name="Zhou L."/>
            <person name="Ni X."/>
            <person name="Tian J."/>
            <person name="Zhou Y."/>
            <person name="Sheng Y."/>
            <person name="Liu T."/>
            <person name="Pan Y."/>
            <person name="Xia L."/>
            <person name="Li J."/>
            <person name="Zhao F."/>
            <person name="Cao W."/>
        </authorList>
    </citation>
    <scope>NUCLEOTIDE SEQUENCE</scope>
    <source>
        <strain evidence="1">Dsil-2018</strain>
    </source>
</reference>
<evidence type="ECO:0000313" key="2">
    <source>
        <dbReference type="Proteomes" id="UP000821865"/>
    </source>
</evidence>
<evidence type="ECO:0000313" key="1">
    <source>
        <dbReference type="EMBL" id="KAH7975068.1"/>
    </source>
</evidence>